<dbReference type="GO" id="GO:0000271">
    <property type="term" value="P:polysaccharide biosynthetic process"/>
    <property type="evidence" value="ECO:0007669"/>
    <property type="project" value="InterPro"/>
</dbReference>
<evidence type="ECO:0000256" key="4">
    <source>
        <dbReference type="ARBA" id="ARBA00022989"/>
    </source>
</evidence>
<comment type="similarity">
    <text evidence="2">Belongs to the GtrA family.</text>
</comment>
<evidence type="ECO:0000259" key="7">
    <source>
        <dbReference type="Pfam" id="PF04138"/>
    </source>
</evidence>
<evidence type="ECO:0000313" key="8">
    <source>
        <dbReference type="EMBL" id="PPK74148.1"/>
    </source>
</evidence>
<comment type="caution">
    <text evidence="8">The sequence shown here is derived from an EMBL/GenBank/DDBJ whole genome shotgun (WGS) entry which is preliminary data.</text>
</comment>
<feature type="transmembrane region" description="Helical" evidence="6">
    <location>
        <begin position="86"/>
        <end position="104"/>
    </location>
</feature>
<organism evidence="8 9">
    <name type="scientific">Methylobacter tundripaludum</name>
    <dbReference type="NCBI Taxonomy" id="173365"/>
    <lineage>
        <taxon>Bacteria</taxon>
        <taxon>Pseudomonadati</taxon>
        <taxon>Pseudomonadota</taxon>
        <taxon>Gammaproteobacteria</taxon>
        <taxon>Methylococcales</taxon>
        <taxon>Methylococcaceae</taxon>
        <taxon>Methylobacter</taxon>
    </lineage>
</organism>
<dbReference type="Pfam" id="PF04138">
    <property type="entry name" value="GtrA_DPMS_TM"/>
    <property type="match status" value="1"/>
</dbReference>
<dbReference type="PANTHER" id="PTHR38459">
    <property type="entry name" value="PROPHAGE BACTOPRENOL-LINKED GLUCOSE TRANSLOCASE HOMOLOG"/>
    <property type="match status" value="1"/>
</dbReference>
<dbReference type="PANTHER" id="PTHR38459:SF1">
    <property type="entry name" value="PROPHAGE BACTOPRENOL-LINKED GLUCOSE TRANSLOCASE HOMOLOG"/>
    <property type="match status" value="1"/>
</dbReference>
<gene>
    <name evidence="8" type="ORF">B0F87_11179</name>
</gene>
<evidence type="ECO:0000256" key="6">
    <source>
        <dbReference type="SAM" id="Phobius"/>
    </source>
</evidence>
<sequence length="176" mass="20024">MISRLIKNPANSVFASHFLVFARFGIVGATTAAVYFLVMWATDSILSFNHIAVISVASLFPKIVSMVGIFPSWGVSDSVFSFNFKYITVVSVAYIVSTIFHYLANRHFTFGAVKDRHQNQIIRYLVMWTINYLITIVVVGFCVEQFQFSPYIGVCISVAFTMFIGYFLARYWVFKV</sequence>
<comment type="subcellular location">
    <subcellularLocation>
        <location evidence="1">Membrane</location>
        <topology evidence="1">Multi-pass membrane protein</topology>
    </subcellularLocation>
</comment>
<keyword evidence="5 6" id="KW-0472">Membrane</keyword>
<dbReference type="GO" id="GO:0005886">
    <property type="term" value="C:plasma membrane"/>
    <property type="evidence" value="ECO:0007669"/>
    <property type="project" value="TreeGrafter"/>
</dbReference>
<evidence type="ECO:0000313" key="9">
    <source>
        <dbReference type="Proteomes" id="UP000240010"/>
    </source>
</evidence>
<reference evidence="8 9" key="1">
    <citation type="submission" date="2018-02" db="EMBL/GenBank/DDBJ databases">
        <title>Subsurface microbial communities from deep shales in Ohio and West Virginia, USA.</title>
        <authorList>
            <person name="Wrighton K."/>
        </authorList>
    </citation>
    <scope>NUCLEOTIDE SEQUENCE [LARGE SCALE GENOMIC DNA]</scope>
    <source>
        <strain evidence="8 9">OWC-DMM</strain>
    </source>
</reference>
<dbReference type="InterPro" id="IPR051401">
    <property type="entry name" value="GtrA_CellWall_Glycosyl"/>
</dbReference>
<dbReference type="AlphaFoldDB" id="A0A2S6H9L2"/>
<keyword evidence="3 6" id="KW-0812">Transmembrane</keyword>
<accession>A0A2S6H9L2</accession>
<protein>
    <submittedName>
        <fullName evidence="8">GtrA-like protein</fullName>
    </submittedName>
</protein>
<name>A0A2S6H9L2_9GAMM</name>
<dbReference type="EMBL" id="PTIZ01000011">
    <property type="protein sequence ID" value="PPK74148.1"/>
    <property type="molecule type" value="Genomic_DNA"/>
</dbReference>
<dbReference type="RefSeq" id="WP_104430024.1">
    <property type="nucleotide sequence ID" value="NZ_PTIZ01000011.1"/>
</dbReference>
<evidence type="ECO:0000256" key="1">
    <source>
        <dbReference type="ARBA" id="ARBA00004141"/>
    </source>
</evidence>
<feature type="domain" description="GtrA/DPMS transmembrane" evidence="7">
    <location>
        <begin position="63"/>
        <end position="174"/>
    </location>
</feature>
<evidence type="ECO:0000256" key="5">
    <source>
        <dbReference type="ARBA" id="ARBA00023136"/>
    </source>
</evidence>
<feature type="transmembrane region" description="Helical" evidence="6">
    <location>
        <begin position="149"/>
        <end position="169"/>
    </location>
</feature>
<dbReference type="Proteomes" id="UP000240010">
    <property type="component" value="Unassembled WGS sequence"/>
</dbReference>
<evidence type="ECO:0000256" key="2">
    <source>
        <dbReference type="ARBA" id="ARBA00009399"/>
    </source>
</evidence>
<feature type="transmembrane region" description="Helical" evidence="6">
    <location>
        <begin position="20"/>
        <end position="40"/>
    </location>
</feature>
<evidence type="ECO:0000256" key="3">
    <source>
        <dbReference type="ARBA" id="ARBA00022692"/>
    </source>
</evidence>
<feature type="transmembrane region" description="Helical" evidence="6">
    <location>
        <begin position="52"/>
        <end position="74"/>
    </location>
</feature>
<feature type="transmembrane region" description="Helical" evidence="6">
    <location>
        <begin position="125"/>
        <end position="143"/>
    </location>
</feature>
<dbReference type="InterPro" id="IPR007267">
    <property type="entry name" value="GtrA_DPMS_TM"/>
</dbReference>
<proteinExistence type="inferred from homology"/>
<keyword evidence="4 6" id="KW-1133">Transmembrane helix</keyword>